<feature type="transmembrane region" description="Helical" evidence="6">
    <location>
        <begin position="373"/>
        <end position="395"/>
    </location>
</feature>
<sequence length="555" mass="57779">MVAELGGLSGSGAAAVGGDASDERTPLLRSSGDLGRDGIGGAVAGASGEPVDITVGTGDVGDEERTVGAGGGGTFTRSLGAVEAFAIVISIVIGSGVFTSPGSIDTNVPSPAAALMVWFVGGVLAWTGASTMAELGTAIPGEGGVQPYLKYIFGDIFGFLAAWTWVVAVMPATLAILSIVFIESIYSAAGVMGEGGRVEHKLLSIVVLVLIGLANSISTKASTRLNNFFVATKFVTIAAIVLAGVVVVILQVASPNSDVGGGDWHKKPWFAYRDSLNPDGSVTHWSELGPWELFGHLSAALYAALWAYSGWDKAIYISAELSAPARQLPLAINTSIPSIILCFLTANAAYYILLPWDVVSVTDSVAVTAITRLLGRGFGIVAAILICLVVAGSLLGNSFVAGRMAVAAANQNWLPRMLSVVGKVGTEPERSQDDPQKAPDSDAPINAIILSTVLSAAYILLGNFRALLTFNGLGEYTFFFLTVLGAIILRYREPDLERPYKTFILVPVVFALVSGFVVVRGAAFAPTQAVVLVGLWALGLGAYWAQKRRLRGVAI</sequence>
<protein>
    <submittedName>
        <fullName evidence="7">Amino acid/polyamine transporter I</fullName>
    </submittedName>
</protein>
<feature type="region of interest" description="Disordered" evidence="5">
    <location>
        <begin position="1"/>
        <end position="69"/>
    </location>
</feature>
<feature type="transmembrane region" description="Helical" evidence="6">
    <location>
        <begin position="330"/>
        <end position="353"/>
    </location>
</feature>
<feature type="transmembrane region" description="Helical" evidence="6">
    <location>
        <begin position="230"/>
        <end position="253"/>
    </location>
</feature>
<dbReference type="Proteomes" id="UP001273166">
    <property type="component" value="Unassembled WGS sequence"/>
</dbReference>
<dbReference type="FunFam" id="1.20.1740.10:FF:000042">
    <property type="entry name" value="Similar to amino acid transporter"/>
    <property type="match status" value="1"/>
</dbReference>
<evidence type="ECO:0000256" key="5">
    <source>
        <dbReference type="SAM" id="MobiDB-lite"/>
    </source>
</evidence>
<dbReference type="InterPro" id="IPR050598">
    <property type="entry name" value="AminoAcid_Transporter"/>
</dbReference>
<keyword evidence="3 6" id="KW-1133">Transmembrane helix</keyword>
<dbReference type="GO" id="GO:0016020">
    <property type="term" value="C:membrane"/>
    <property type="evidence" value="ECO:0007669"/>
    <property type="project" value="UniProtKB-SubCell"/>
</dbReference>
<dbReference type="GeneID" id="87884451"/>
<dbReference type="InterPro" id="IPR002293">
    <property type="entry name" value="AA/rel_permease1"/>
</dbReference>
<dbReference type="PANTHER" id="PTHR11785">
    <property type="entry name" value="AMINO ACID TRANSPORTER"/>
    <property type="match status" value="1"/>
</dbReference>
<dbReference type="Gene3D" id="1.20.1740.10">
    <property type="entry name" value="Amino acid/polyamine transporter I"/>
    <property type="match status" value="1"/>
</dbReference>
<comment type="subcellular location">
    <subcellularLocation>
        <location evidence="1">Membrane</location>
        <topology evidence="1">Multi-pass membrane protein</topology>
    </subcellularLocation>
</comment>
<feature type="transmembrane region" description="Helical" evidence="6">
    <location>
        <begin position="473"/>
        <end position="491"/>
    </location>
</feature>
<dbReference type="Pfam" id="PF13520">
    <property type="entry name" value="AA_permease_2"/>
    <property type="match status" value="1"/>
</dbReference>
<feature type="transmembrane region" description="Helical" evidence="6">
    <location>
        <begin position="81"/>
        <end position="100"/>
    </location>
</feature>
<keyword evidence="4 6" id="KW-0472">Membrane</keyword>
<dbReference type="RefSeq" id="XP_062725595.1">
    <property type="nucleotide sequence ID" value="XM_062865622.1"/>
</dbReference>
<evidence type="ECO:0000313" key="7">
    <source>
        <dbReference type="EMBL" id="KAK3309815.1"/>
    </source>
</evidence>
<keyword evidence="8" id="KW-1185">Reference proteome</keyword>
<feature type="transmembrane region" description="Helical" evidence="6">
    <location>
        <begin position="529"/>
        <end position="545"/>
    </location>
</feature>
<name>A0AAJ0M5P0_9PEZI</name>
<feature type="transmembrane region" description="Helical" evidence="6">
    <location>
        <begin position="443"/>
        <end position="461"/>
    </location>
</feature>
<feature type="transmembrane region" description="Helical" evidence="6">
    <location>
        <begin position="293"/>
        <end position="309"/>
    </location>
</feature>
<gene>
    <name evidence="7" type="ORF">B0T15DRAFT_424787</name>
</gene>
<accession>A0AAJ0M5P0</accession>
<evidence type="ECO:0000313" key="8">
    <source>
        <dbReference type="Proteomes" id="UP001273166"/>
    </source>
</evidence>
<feature type="transmembrane region" description="Helical" evidence="6">
    <location>
        <begin position="112"/>
        <end position="135"/>
    </location>
</feature>
<proteinExistence type="predicted"/>
<feature type="transmembrane region" description="Helical" evidence="6">
    <location>
        <begin position="156"/>
        <end position="182"/>
    </location>
</feature>
<organism evidence="7 8">
    <name type="scientific">Chaetomium strumarium</name>
    <dbReference type="NCBI Taxonomy" id="1170767"/>
    <lineage>
        <taxon>Eukaryota</taxon>
        <taxon>Fungi</taxon>
        <taxon>Dikarya</taxon>
        <taxon>Ascomycota</taxon>
        <taxon>Pezizomycotina</taxon>
        <taxon>Sordariomycetes</taxon>
        <taxon>Sordariomycetidae</taxon>
        <taxon>Sordariales</taxon>
        <taxon>Chaetomiaceae</taxon>
        <taxon>Chaetomium</taxon>
    </lineage>
</organism>
<reference evidence="7" key="1">
    <citation type="journal article" date="2023" name="Mol. Phylogenet. Evol.">
        <title>Genome-scale phylogeny and comparative genomics of the fungal order Sordariales.</title>
        <authorList>
            <person name="Hensen N."/>
            <person name="Bonometti L."/>
            <person name="Westerberg I."/>
            <person name="Brannstrom I.O."/>
            <person name="Guillou S."/>
            <person name="Cros-Aarteil S."/>
            <person name="Calhoun S."/>
            <person name="Haridas S."/>
            <person name="Kuo A."/>
            <person name="Mondo S."/>
            <person name="Pangilinan J."/>
            <person name="Riley R."/>
            <person name="LaButti K."/>
            <person name="Andreopoulos B."/>
            <person name="Lipzen A."/>
            <person name="Chen C."/>
            <person name="Yan M."/>
            <person name="Daum C."/>
            <person name="Ng V."/>
            <person name="Clum A."/>
            <person name="Steindorff A."/>
            <person name="Ohm R.A."/>
            <person name="Martin F."/>
            <person name="Silar P."/>
            <person name="Natvig D.O."/>
            <person name="Lalanne C."/>
            <person name="Gautier V."/>
            <person name="Ament-Velasquez S.L."/>
            <person name="Kruys A."/>
            <person name="Hutchinson M.I."/>
            <person name="Powell A.J."/>
            <person name="Barry K."/>
            <person name="Miller A.N."/>
            <person name="Grigoriev I.V."/>
            <person name="Debuchy R."/>
            <person name="Gladieux P."/>
            <person name="Hiltunen Thoren M."/>
            <person name="Johannesson H."/>
        </authorList>
    </citation>
    <scope>NUCLEOTIDE SEQUENCE</scope>
    <source>
        <strain evidence="7">CBS 333.67</strain>
    </source>
</reference>
<dbReference type="PANTHER" id="PTHR11785:SF402">
    <property type="entry name" value="AMINO ACID TRANSPORTER (EUROFUNG)"/>
    <property type="match status" value="1"/>
</dbReference>
<dbReference type="AlphaFoldDB" id="A0AAJ0M5P0"/>
<reference evidence="7" key="2">
    <citation type="submission" date="2023-06" db="EMBL/GenBank/DDBJ databases">
        <authorList>
            <consortium name="Lawrence Berkeley National Laboratory"/>
            <person name="Mondo S.J."/>
            <person name="Hensen N."/>
            <person name="Bonometti L."/>
            <person name="Westerberg I."/>
            <person name="Brannstrom I.O."/>
            <person name="Guillou S."/>
            <person name="Cros-Aarteil S."/>
            <person name="Calhoun S."/>
            <person name="Haridas S."/>
            <person name="Kuo A."/>
            <person name="Pangilinan J."/>
            <person name="Riley R."/>
            <person name="Labutti K."/>
            <person name="Andreopoulos B."/>
            <person name="Lipzen A."/>
            <person name="Chen C."/>
            <person name="Yanf M."/>
            <person name="Daum C."/>
            <person name="Ng V."/>
            <person name="Clum A."/>
            <person name="Steindorff A."/>
            <person name="Ohm R."/>
            <person name="Martin F."/>
            <person name="Silar P."/>
            <person name="Natvig D."/>
            <person name="Lalanne C."/>
            <person name="Gautier V."/>
            <person name="Ament-Velasquez S.L."/>
            <person name="Kruys A."/>
            <person name="Hutchinson M.I."/>
            <person name="Powell A.J."/>
            <person name="Barry K."/>
            <person name="Miller A.N."/>
            <person name="Grigoriev I.V."/>
            <person name="Debuchy R."/>
            <person name="Gladieux P."/>
            <person name="Thoren M.H."/>
            <person name="Johannesson H."/>
        </authorList>
    </citation>
    <scope>NUCLEOTIDE SEQUENCE</scope>
    <source>
        <strain evidence="7">CBS 333.67</strain>
    </source>
</reference>
<feature type="compositionally biased region" description="Low complexity" evidence="5">
    <location>
        <begin position="1"/>
        <end position="19"/>
    </location>
</feature>
<feature type="transmembrane region" description="Helical" evidence="6">
    <location>
        <begin position="503"/>
        <end position="523"/>
    </location>
</feature>
<comment type="caution">
    <text evidence="7">The sequence shown here is derived from an EMBL/GenBank/DDBJ whole genome shotgun (WGS) entry which is preliminary data.</text>
</comment>
<dbReference type="EMBL" id="JAUDZG010000001">
    <property type="protein sequence ID" value="KAK3309815.1"/>
    <property type="molecule type" value="Genomic_DNA"/>
</dbReference>
<evidence type="ECO:0000256" key="2">
    <source>
        <dbReference type="ARBA" id="ARBA00022692"/>
    </source>
</evidence>
<evidence type="ECO:0000256" key="6">
    <source>
        <dbReference type="SAM" id="Phobius"/>
    </source>
</evidence>
<keyword evidence="2 6" id="KW-0812">Transmembrane</keyword>
<dbReference type="GO" id="GO:0015179">
    <property type="term" value="F:L-amino acid transmembrane transporter activity"/>
    <property type="evidence" value="ECO:0007669"/>
    <property type="project" value="TreeGrafter"/>
</dbReference>
<evidence type="ECO:0000256" key="4">
    <source>
        <dbReference type="ARBA" id="ARBA00023136"/>
    </source>
</evidence>
<evidence type="ECO:0000256" key="1">
    <source>
        <dbReference type="ARBA" id="ARBA00004141"/>
    </source>
</evidence>
<evidence type="ECO:0000256" key="3">
    <source>
        <dbReference type="ARBA" id="ARBA00022989"/>
    </source>
</evidence>
<dbReference type="PIRSF" id="PIRSF006060">
    <property type="entry name" value="AA_transporter"/>
    <property type="match status" value="1"/>
</dbReference>